<evidence type="ECO:0000313" key="8">
    <source>
        <dbReference type="Proteomes" id="UP001317001"/>
    </source>
</evidence>
<evidence type="ECO:0000256" key="2">
    <source>
        <dbReference type="ARBA" id="ARBA00022692"/>
    </source>
</evidence>
<reference evidence="7 8" key="1">
    <citation type="submission" date="2022-08" db="EMBL/GenBank/DDBJ databases">
        <title>Myroides zhujiangensis sp. nov., a novel bacterium isolated from sediment in the Pearl River Estuary.</title>
        <authorList>
            <person name="Cui L."/>
        </authorList>
    </citation>
    <scope>NUCLEOTIDE SEQUENCE [LARGE SCALE GENOMIC DNA]</scope>
    <source>
        <strain evidence="7 8">SCSIO 72103</strain>
    </source>
</reference>
<evidence type="ECO:0000256" key="3">
    <source>
        <dbReference type="ARBA" id="ARBA00022989"/>
    </source>
</evidence>
<dbReference type="Proteomes" id="UP001317001">
    <property type="component" value="Chromosome"/>
</dbReference>
<comment type="subcellular location">
    <subcellularLocation>
        <location evidence="1">Membrane</location>
        <topology evidence="1">Single-pass membrane protein</topology>
    </subcellularLocation>
</comment>
<dbReference type="InterPro" id="IPR007452">
    <property type="entry name" value="TamB_C"/>
</dbReference>
<keyword evidence="4" id="KW-0472">Membrane</keyword>
<accession>A0ABY5NR52</accession>
<evidence type="ECO:0000259" key="6">
    <source>
        <dbReference type="Pfam" id="PF04357"/>
    </source>
</evidence>
<evidence type="ECO:0000256" key="1">
    <source>
        <dbReference type="ARBA" id="ARBA00004167"/>
    </source>
</evidence>
<name>A0ABY5NR52_9FLAO</name>
<evidence type="ECO:0000256" key="4">
    <source>
        <dbReference type="ARBA" id="ARBA00023136"/>
    </source>
</evidence>
<dbReference type="Pfam" id="PF04357">
    <property type="entry name" value="TamB"/>
    <property type="match status" value="1"/>
</dbReference>
<dbReference type="EMBL" id="CP102382">
    <property type="protein sequence ID" value="UUV21011.1"/>
    <property type="molecule type" value="Genomic_DNA"/>
</dbReference>
<protein>
    <submittedName>
        <fullName evidence="7">Translocation/assembly module TamB</fullName>
    </submittedName>
</protein>
<keyword evidence="2" id="KW-0812">Transmembrane</keyword>
<sequence length="1484" mass="166052">MALVFILVAVIITTPIVQTELAHYATKRINEQFNIRTSIGQVAVQLDGNVLLKQIHVLDDRNNDLAYIDRLYTNITDFKQLTEGKLLFGSTELQDVKFYIHKYKGDSLTNLDKFIAVFDDGKPGKGTFLMKIDHLDLTNGHFKITDDHTGNTPIDFKEMNGSLNNLLIKGPNITADITNLALKDKRGIYIKDLVTTFSMTKTSMDLKPFAIETEESYIKGNIAMRYAEGDLKYFTEKVNLAIDLNKSKIATNDLKYFYKEFGTDNTLYINTKATGTLNNIKLANTQLSDKLGSEIIGNFALKNLFVKKNPFRVEANLNRMNIMRSNAVALLPNILGKSLPVELEKLGLLNMQGFVAYENFYVDADVEAITNLGFAKADVELWNVNQKQNATYKGTISLDNFDIGGLIANEKMGTATLTASVDGKSFDPESFNTIIKSQVQQFTFNNYVYKDITIDGSLKLPAYTGTLVSNDPNALLNFNGTLDLSKDKTAVDFKADVQHLNMNALHIVKDSLGVFNGHFELAGTGENLDTFEGTILAENATYTNANATYIFDHILVKSSFEPNNIRQIDIESSDIVNGFIRGNFKFNQLKGIVENSLGSLYQNYSPNPIATNSYIEYDLQFQNKIIDLLVPKLEIANETSFSGKITADTGEFILNMNAPFVKYDNNKFSNIQIDINSLRENQNAFIAIDTIDLKFYKAYDFVLNNAKKNDTLYADTKFKGGTEAADNYYLNFYHTINEENKSVVGIQKSEIQFKESVWFLNEFNNNKNRIIFNKEINDFEIEDIELSHKDQTVLLNGSMHGKNYKDLELDFKNVELDKITPDLNNLTFAGLINGTVSFVQEDQIFKPKSKITVEDLEINEVLLGLFNFEVVGDESLQNFNVRSNIVNDFTENFYMNGAISVTKGKSRLNLDAGFNKFNLKAIAPFLSSIMSDVRGDASGRATIQGTHTNPDIEGKLYLSNAGMRPVFTGVDYVFDENAPLDVTESQFILRNVNITDSKHKTKGLLNGTISHNKLKNWNIDARLSSNNLLALDSDYKEGTPYYGTAFIDGIASILGPVENLVVTIEAKSNKGTNIKIPLDDAGGLGDNNFVHFLSPQEKADRLKGINTSLTNTRFGGVQLNFEFYITPDAEIEILLDRDSGHGMKGNGAGFITMEINTLGRFNMWGDFQVYNGEYNFKYGGIIDKKLDVVKYGTIRWDGEPLNAILDLQAVYRTQANPGIIVESSEINRKIDTKVTIALQGNLSTPEIDFLIDFPNVSSSIKSEIEYRLADKDTRETQAMALLATGGFIAAGTGGSAVYGSLFERASSLFDDLFSDDEGKFRVGLNYSQTEVNPNRDVDNLSARVGVTFSTQISDRILVNSKLGVPVGGREENVIVGDVEVQLLLNDDGSLRARVFNRENEINYIGEGIGYKQGVGLTYEVDFNTFKELIKKILVNANKKSQNKKKKTDNENFPEDDDYGIEFLKFQEKRREDTTEENNKKPEPN</sequence>
<keyword evidence="8" id="KW-1185">Reference proteome</keyword>
<feature type="region of interest" description="Disordered" evidence="5">
    <location>
        <begin position="1439"/>
        <end position="1458"/>
    </location>
</feature>
<keyword evidence="3" id="KW-1133">Transmembrane helix</keyword>
<feature type="domain" description="Translocation and assembly module TamB C-terminal" evidence="6">
    <location>
        <begin position="994"/>
        <end position="1422"/>
    </location>
</feature>
<dbReference type="RefSeq" id="WP_257498933.1">
    <property type="nucleotide sequence ID" value="NZ_CP102382.1"/>
</dbReference>
<evidence type="ECO:0000313" key="7">
    <source>
        <dbReference type="EMBL" id="UUV21011.1"/>
    </source>
</evidence>
<gene>
    <name evidence="7" type="ORF">NPX36_11880</name>
</gene>
<evidence type="ECO:0000256" key="5">
    <source>
        <dbReference type="SAM" id="MobiDB-lite"/>
    </source>
</evidence>
<proteinExistence type="predicted"/>
<organism evidence="7 8">
    <name type="scientific">Paenimyroides aestuarii</name>
    <dbReference type="NCBI Taxonomy" id="2968490"/>
    <lineage>
        <taxon>Bacteria</taxon>
        <taxon>Pseudomonadati</taxon>
        <taxon>Bacteroidota</taxon>
        <taxon>Flavobacteriia</taxon>
        <taxon>Flavobacteriales</taxon>
        <taxon>Flavobacteriaceae</taxon>
        <taxon>Paenimyroides</taxon>
    </lineage>
</organism>